<keyword evidence="1" id="KW-0472">Membrane</keyword>
<accession>A0A1G2P492</accession>
<dbReference type="EMBL" id="MHSL01000031">
    <property type="protein sequence ID" value="OHA43146.1"/>
    <property type="molecule type" value="Genomic_DNA"/>
</dbReference>
<protein>
    <submittedName>
        <fullName evidence="2">Uncharacterized protein</fullName>
    </submittedName>
</protein>
<keyword evidence="1" id="KW-0812">Transmembrane</keyword>
<dbReference type="AlphaFoldDB" id="A0A1G2P492"/>
<feature type="transmembrane region" description="Helical" evidence="1">
    <location>
        <begin position="29"/>
        <end position="44"/>
    </location>
</feature>
<gene>
    <name evidence="2" type="ORF">A3G03_00285</name>
</gene>
<dbReference type="Proteomes" id="UP000176355">
    <property type="component" value="Unassembled WGS sequence"/>
</dbReference>
<feature type="transmembrane region" description="Helical" evidence="1">
    <location>
        <begin position="7"/>
        <end position="23"/>
    </location>
</feature>
<evidence type="ECO:0000313" key="2">
    <source>
        <dbReference type="EMBL" id="OHA43146.1"/>
    </source>
</evidence>
<comment type="caution">
    <text evidence="2">The sequence shown here is derived from an EMBL/GenBank/DDBJ whole genome shotgun (WGS) entry which is preliminary data.</text>
</comment>
<keyword evidence="1" id="KW-1133">Transmembrane helix</keyword>
<evidence type="ECO:0000256" key="1">
    <source>
        <dbReference type="SAM" id="Phobius"/>
    </source>
</evidence>
<proteinExistence type="predicted"/>
<organism evidence="2 3">
    <name type="scientific">Candidatus Taylorbacteria bacterium RIFCSPLOWO2_12_FULL_44_15c</name>
    <dbReference type="NCBI Taxonomy" id="1802333"/>
    <lineage>
        <taxon>Bacteria</taxon>
        <taxon>Candidatus Tayloriibacteriota</taxon>
    </lineage>
</organism>
<name>A0A1G2P492_9BACT</name>
<evidence type="ECO:0000313" key="3">
    <source>
        <dbReference type="Proteomes" id="UP000176355"/>
    </source>
</evidence>
<reference evidence="2 3" key="1">
    <citation type="journal article" date="2016" name="Nat. Commun.">
        <title>Thousands of microbial genomes shed light on interconnected biogeochemical processes in an aquifer system.</title>
        <authorList>
            <person name="Anantharaman K."/>
            <person name="Brown C.T."/>
            <person name="Hug L.A."/>
            <person name="Sharon I."/>
            <person name="Castelle C.J."/>
            <person name="Probst A.J."/>
            <person name="Thomas B.C."/>
            <person name="Singh A."/>
            <person name="Wilkins M.J."/>
            <person name="Karaoz U."/>
            <person name="Brodie E.L."/>
            <person name="Williams K.H."/>
            <person name="Hubbard S.S."/>
            <person name="Banfield J.F."/>
        </authorList>
    </citation>
    <scope>NUCLEOTIDE SEQUENCE [LARGE SCALE GENOMIC DNA]</scope>
</reference>
<dbReference type="STRING" id="1802333.A3G03_00285"/>
<sequence>MFKPKTILLLGIWLISIPFFGIPTSWRSLLLYATGFILIANYFLRKKTVAPVETEHSKDAGAGATFVENGQQ</sequence>